<feature type="domain" description="Isochorismatase-like" evidence="2">
    <location>
        <begin position="32"/>
        <end position="202"/>
    </location>
</feature>
<gene>
    <name evidence="3" type="ORF">EST54_01935</name>
</gene>
<comment type="caution">
    <text evidence="3">The sequence shown here is derived from an EMBL/GenBank/DDBJ whole genome shotgun (WGS) entry which is preliminary data.</text>
</comment>
<evidence type="ECO:0000313" key="3">
    <source>
        <dbReference type="EMBL" id="RXS70910.1"/>
    </source>
</evidence>
<dbReference type="Pfam" id="PF00857">
    <property type="entry name" value="Isochorismatase"/>
    <property type="match status" value="1"/>
</dbReference>
<evidence type="ECO:0000313" key="4">
    <source>
        <dbReference type="Proteomes" id="UP000289482"/>
    </source>
</evidence>
<dbReference type="PANTHER" id="PTHR43540">
    <property type="entry name" value="PEROXYUREIDOACRYLATE/UREIDOACRYLATE AMIDOHYDROLASE-RELATED"/>
    <property type="match status" value="1"/>
</dbReference>
<dbReference type="InterPro" id="IPR050272">
    <property type="entry name" value="Isochorismatase-like_hydrls"/>
</dbReference>
<dbReference type="GeneID" id="95776762"/>
<protein>
    <submittedName>
        <fullName evidence="3">Isochorismatase family protein</fullName>
    </submittedName>
</protein>
<organism evidence="3 4">
    <name type="scientific">Streptomyces sioyaensis</name>
    <dbReference type="NCBI Taxonomy" id="67364"/>
    <lineage>
        <taxon>Bacteria</taxon>
        <taxon>Bacillati</taxon>
        <taxon>Actinomycetota</taxon>
        <taxon>Actinomycetes</taxon>
        <taxon>Kitasatosporales</taxon>
        <taxon>Streptomycetaceae</taxon>
        <taxon>Streptomyces</taxon>
    </lineage>
</organism>
<dbReference type="Gene3D" id="3.40.50.850">
    <property type="entry name" value="Isochorismatase-like"/>
    <property type="match status" value="1"/>
</dbReference>
<dbReference type="PANTHER" id="PTHR43540:SF3">
    <property type="entry name" value="ENTEROBACTIN SYNTHASE COMPONENT B"/>
    <property type="match status" value="1"/>
</dbReference>
<evidence type="ECO:0000259" key="2">
    <source>
        <dbReference type="Pfam" id="PF00857"/>
    </source>
</evidence>
<dbReference type="GO" id="GO:0008908">
    <property type="term" value="F:isochorismatase activity"/>
    <property type="evidence" value="ECO:0007669"/>
    <property type="project" value="InterPro"/>
</dbReference>
<dbReference type="InterPro" id="IPR016291">
    <property type="entry name" value="Isochorismatase"/>
</dbReference>
<dbReference type="EMBL" id="SDIF01000003">
    <property type="protein sequence ID" value="RXS70910.1"/>
    <property type="molecule type" value="Genomic_DNA"/>
</dbReference>
<dbReference type="AlphaFoldDB" id="A0A4Q1RBM5"/>
<evidence type="ECO:0000256" key="1">
    <source>
        <dbReference type="ARBA" id="ARBA00022801"/>
    </source>
</evidence>
<dbReference type="PRINTS" id="PR01398">
    <property type="entry name" value="ISCHRISMTASE"/>
</dbReference>
<dbReference type="InterPro" id="IPR000868">
    <property type="entry name" value="Isochorismatase-like_dom"/>
</dbReference>
<dbReference type="SUPFAM" id="SSF52499">
    <property type="entry name" value="Isochorismatase-like hydrolases"/>
    <property type="match status" value="1"/>
</dbReference>
<keyword evidence="4" id="KW-1185">Reference proteome</keyword>
<dbReference type="Proteomes" id="UP000289482">
    <property type="component" value="Unassembled WGS sequence"/>
</dbReference>
<dbReference type="RefSeq" id="WP_129244294.1">
    <property type="nucleotide sequence ID" value="NZ_JABZEL010000008.1"/>
</dbReference>
<dbReference type="InterPro" id="IPR036380">
    <property type="entry name" value="Isochorismatase-like_sf"/>
</dbReference>
<reference evidence="3 4" key="1">
    <citation type="submission" date="2019-01" db="EMBL/GenBank/DDBJ databases">
        <title>Draft genome sequences of the type strain Streptomyces sioyaensis DSM 40032 and its novel strain, TM32, a thermotolerant antibiotics-producing actinobacterium.</title>
        <authorList>
            <person name="Nakaew N."/>
            <person name="Lumyong S."/>
            <person name="Sloan W.T."/>
            <person name="Sungthong R."/>
        </authorList>
    </citation>
    <scope>NUCLEOTIDE SEQUENCE [LARGE SCALE GENOMIC DNA]</scope>
    <source>
        <strain evidence="3 4">DSM 40032</strain>
    </source>
</reference>
<accession>A0A4Q1RBM5</accession>
<keyword evidence="1" id="KW-0378">Hydrolase</keyword>
<proteinExistence type="predicted"/>
<name>A0A4Q1RBM5_9ACTN</name>
<sequence>MSAFSVPSEDYDVACLRDHCGGPSWNIEPARTALLAHDLQPHYLDALSARSRHFLVTQVERVLAWADDNAVPVLASGPRPASHLIQRGLLGTCWGMGLSPAQAAQTAVARLGAPDVTRIIKRSYSAFYASDLETELRRRGRDQLIITGVYASHGILATSLDAVARDIQTFIPFDATADYTAYRHTAALDLIGTMSGRVLAVEELLQARATAPEG</sequence>